<protein>
    <submittedName>
        <fullName evidence="1">Uncharacterized protein</fullName>
    </submittedName>
</protein>
<evidence type="ECO:0000313" key="1">
    <source>
        <dbReference type="EMBL" id="AQQ75539.1"/>
    </source>
</evidence>
<name>A0A1S5Y364_9VIRU</name>
<gene>
    <name evidence="1" type="ORF">JDFR1000234_64</name>
</gene>
<dbReference type="EMBL" id="KY229235">
    <property type="protein sequence ID" value="AQQ75539.1"/>
    <property type="molecule type" value="Genomic_DNA"/>
</dbReference>
<sequence length="373" mass="40514">MSYKTYSDSVPEKIVKQTIIPDSASADALVIRDYQDTENRIKLTESGEVIIRDFMLKELDTSYLALYDSGGINLRSLQLATLWCKSPIAMGDNTFIGPENAGATTSFSIKSGDGSTYRTVLKAIGGQLGLYSWDGSAEQLIAKGNAGYLELARAKLTGELNANSNNIIGVNYIYPARVVARAGLDLIIRQQPSQAYSIRFQTANTALTDALDRLVIEGGADVADIKIQNANLNIGANKIKTTNLLIKELAASAVFDNEESIGIRDSTDTTYRSLFIKWIGILTGYGIRTQADATNYYTLQSYDGTTYQDSAKLMGGLFGLRVFSADYGGAFATFTPPSGWEGAMLIAEDTNATTPGQRLYVYVGGAWRYIDLT</sequence>
<organism evidence="1">
    <name type="scientific">uncultured archaeal virus</name>
    <dbReference type="NCBI Taxonomy" id="1960247"/>
    <lineage>
        <taxon>Viruses</taxon>
        <taxon>environmental samples</taxon>
    </lineage>
</organism>
<reference evidence="1" key="1">
    <citation type="journal article" date="2017" name="MBio">
        <title>Viruses in the Oceanic Basement.</title>
        <authorList>
            <person name="Nigro O.D."/>
            <person name="Jungbluth S.P."/>
            <person name="Steward G.F."/>
            <person name="Rappe M.S."/>
        </authorList>
    </citation>
    <scope>NUCLEOTIDE SEQUENCE</scope>
    <source>
        <strain evidence="1">JdFR1000234</strain>
    </source>
</reference>
<proteinExistence type="predicted"/>
<accession>A0A1S5Y364</accession>